<evidence type="ECO:0000256" key="5">
    <source>
        <dbReference type="ARBA" id="ARBA00023163"/>
    </source>
</evidence>
<evidence type="ECO:0000256" key="8">
    <source>
        <dbReference type="SAM" id="MobiDB-lite"/>
    </source>
</evidence>
<keyword evidence="3" id="KW-0156">Chromatin regulator</keyword>
<feature type="region of interest" description="Disordered" evidence="8">
    <location>
        <begin position="1"/>
        <end position="44"/>
    </location>
</feature>
<feature type="compositionally biased region" description="Low complexity" evidence="8">
    <location>
        <begin position="238"/>
        <end position="261"/>
    </location>
</feature>
<keyword evidence="4" id="KW-0805">Transcription regulation</keyword>
<dbReference type="STRING" id="655863.F0X8X3"/>
<dbReference type="PANTHER" id="PTHR13581:SF5">
    <property type="entry name" value="MRG_MORF4L-BINDING PROTEIN"/>
    <property type="match status" value="1"/>
</dbReference>
<dbReference type="eggNOG" id="KOG4051">
    <property type="taxonomic scope" value="Eukaryota"/>
</dbReference>
<keyword evidence="6" id="KW-0539">Nucleus</keyword>
<name>F0X8X3_GROCL</name>
<feature type="region of interest" description="Disordered" evidence="8">
    <location>
        <begin position="169"/>
        <end position="345"/>
    </location>
</feature>
<sequence>MPPKKRGRTSAAQAAATPSRDDDAMDLDTPQAAETPTISGSEPAAKAVFRTAAPSPLESCWTSEQKAGLFSAVIRWKPSGMHRHFRMIAISEHLRCRGFDPDVCQHTRIPGIWKELCTEYELEAINDRDNSLDLAADSQPGHDTRYKEFALPLDDFRDAMLDRALVESVEADGDGGSGGRSAATSPAQWDPDASSPPPTTASSHPASTGIAFEPAAARPSVAKRKRGEMAHAALRTRSSTVESSEMVTSSAASPAATAHAARGSRRGKRGGGAAKPGRRKPAPRAKHEDDDSDDDSDDVEGRSEHHHQERHEEAVVAEVVVVDEDEDEDGDGEDDRPEDGQVDSR</sequence>
<dbReference type="EMBL" id="GL629735">
    <property type="protein sequence ID" value="EFX05447.1"/>
    <property type="molecule type" value="Genomic_DNA"/>
</dbReference>
<dbReference type="GO" id="GO:0005634">
    <property type="term" value="C:nucleus"/>
    <property type="evidence" value="ECO:0007669"/>
    <property type="project" value="UniProtKB-SubCell"/>
</dbReference>
<dbReference type="HOGENOM" id="CLU_050564_0_0_1"/>
<dbReference type="PANTHER" id="PTHR13581">
    <property type="entry name" value="MRG-BINDING PROTEIN"/>
    <property type="match status" value="1"/>
</dbReference>
<comment type="similarity">
    <text evidence="2">Belongs to the EAF7 family.</text>
</comment>
<dbReference type="Proteomes" id="UP000007796">
    <property type="component" value="Unassembled WGS sequence"/>
</dbReference>
<proteinExistence type="inferred from homology"/>
<evidence type="ECO:0000256" key="2">
    <source>
        <dbReference type="ARBA" id="ARBA00007117"/>
    </source>
</evidence>
<accession>F0X8X3</accession>
<comment type="subcellular location">
    <subcellularLocation>
        <location evidence="1">Nucleus</location>
    </subcellularLocation>
</comment>
<keyword evidence="10" id="KW-1185">Reference proteome</keyword>
<dbReference type="InterPro" id="IPR012423">
    <property type="entry name" value="Eaf7/MRGBP"/>
</dbReference>
<evidence type="ECO:0000313" key="10">
    <source>
        <dbReference type="Proteomes" id="UP000007796"/>
    </source>
</evidence>
<keyword evidence="5" id="KW-0804">Transcription</keyword>
<dbReference type="GO" id="GO:0035267">
    <property type="term" value="C:NuA4 histone acetyltransferase complex"/>
    <property type="evidence" value="ECO:0007669"/>
    <property type="project" value="TreeGrafter"/>
</dbReference>
<feature type="compositionally biased region" description="Basic and acidic residues" evidence="8">
    <location>
        <begin position="299"/>
        <end position="314"/>
    </location>
</feature>
<protein>
    <submittedName>
        <fullName evidence="9">Ct20 family protein</fullName>
    </submittedName>
</protein>
<evidence type="ECO:0000256" key="3">
    <source>
        <dbReference type="ARBA" id="ARBA00022853"/>
    </source>
</evidence>
<dbReference type="GO" id="GO:0006357">
    <property type="term" value="P:regulation of transcription by RNA polymerase II"/>
    <property type="evidence" value="ECO:0007669"/>
    <property type="project" value="TreeGrafter"/>
</dbReference>
<dbReference type="InParanoid" id="F0X8X3"/>
<dbReference type="GO" id="GO:0006325">
    <property type="term" value="P:chromatin organization"/>
    <property type="evidence" value="ECO:0007669"/>
    <property type="project" value="UniProtKB-KW"/>
</dbReference>
<evidence type="ECO:0000256" key="4">
    <source>
        <dbReference type="ARBA" id="ARBA00023015"/>
    </source>
</evidence>
<feature type="compositionally biased region" description="Acidic residues" evidence="8">
    <location>
        <begin position="321"/>
        <end position="337"/>
    </location>
</feature>
<dbReference type="GeneID" id="25976625"/>
<comment type="function">
    <text evidence="7">Component of the NuA4 histone acetyltransferase complex which is involved in transcriptional activation of selected genes principally by acetylation of nucleosomal histone H4 and H2A. The NuA4 complex is also involved in DNA repair.</text>
</comment>
<reference evidence="9 10" key="1">
    <citation type="journal article" date="2011" name="Proc. Natl. Acad. Sci. U.S.A.">
        <title>Genome and transcriptome analyses of the mountain pine beetle-fungal symbiont Grosmannia clavigera, a lodgepole pine pathogen.</title>
        <authorList>
            <person name="DiGuistini S."/>
            <person name="Wang Y."/>
            <person name="Liao N.Y."/>
            <person name="Taylor G."/>
            <person name="Tanguay P."/>
            <person name="Feau N."/>
            <person name="Henrissat B."/>
            <person name="Chan S.K."/>
            <person name="Hesse-Orce U."/>
            <person name="Alamouti S.M."/>
            <person name="Tsui C.K.M."/>
            <person name="Docking R.T."/>
            <person name="Levasseur A."/>
            <person name="Haridas S."/>
            <person name="Robertson G."/>
            <person name="Birol I."/>
            <person name="Holt R.A."/>
            <person name="Marra M.A."/>
            <person name="Hamelin R.C."/>
            <person name="Hirst M."/>
            <person name="Jones S.J.M."/>
            <person name="Bohlmann J."/>
            <person name="Breuil C."/>
        </authorList>
    </citation>
    <scope>NUCLEOTIDE SEQUENCE [LARGE SCALE GENOMIC DNA]</scope>
    <source>
        <strain evidence="10">kw1407 / UAMH 11150</strain>
    </source>
</reference>
<evidence type="ECO:0000256" key="6">
    <source>
        <dbReference type="ARBA" id="ARBA00023242"/>
    </source>
</evidence>
<organism evidence="10">
    <name type="scientific">Grosmannia clavigera (strain kw1407 / UAMH 11150)</name>
    <name type="common">Blue stain fungus</name>
    <name type="synonym">Graphiocladiella clavigera</name>
    <dbReference type="NCBI Taxonomy" id="655863"/>
    <lineage>
        <taxon>Eukaryota</taxon>
        <taxon>Fungi</taxon>
        <taxon>Dikarya</taxon>
        <taxon>Ascomycota</taxon>
        <taxon>Pezizomycotina</taxon>
        <taxon>Sordariomycetes</taxon>
        <taxon>Sordariomycetidae</taxon>
        <taxon>Ophiostomatales</taxon>
        <taxon>Ophiostomataceae</taxon>
        <taxon>Leptographium</taxon>
    </lineage>
</organism>
<dbReference type="AlphaFoldDB" id="F0X8X3"/>
<dbReference type="OrthoDB" id="5595141at2759"/>
<evidence type="ECO:0000256" key="1">
    <source>
        <dbReference type="ARBA" id="ARBA00004123"/>
    </source>
</evidence>
<dbReference type="RefSeq" id="XP_014174929.1">
    <property type="nucleotide sequence ID" value="XM_014319454.1"/>
</dbReference>
<evidence type="ECO:0000313" key="9">
    <source>
        <dbReference type="EMBL" id="EFX05447.1"/>
    </source>
</evidence>
<gene>
    <name evidence="9" type="ORF">CMQ_3516</name>
</gene>
<evidence type="ECO:0000256" key="7">
    <source>
        <dbReference type="ARBA" id="ARBA00025178"/>
    </source>
</evidence>
<dbReference type="Pfam" id="PF07904">
    <property type="entry name" value="Eaf7"/>
    <property type="match status" value="1"/>
</dbReference>